<evidence type="ECO:0000313" key="2">
    <source>
        <dbReference type="EMBL" id="MBC1196907.1"/>
    </source>
</evidence>
<organism evidence="2 3">
    <name type="scientific">Microcystis aeruginosa BLCC-F158</name>
    <dbReference type="NCBI Taxonomy" id="2755316"/>
    <lineage>
        <taxon>Bacteria</taxon>
        <taxon>Bacillati</taxon>
        <taxon>Cyanobacteriota</taxon>
        <taxon>Cyanophyceae</taxon>
        <taxon>Oscillatoriophycideae</taxon>
        <taxon>Chroococcales</taxon>
        <taxon>Microcystaceae</taxon>
        <taxon>Microcystis</taxon>
    </lineage>
</organism>
<dbReference type="Proteomes" id="UP000525432">
    <property type="component" value="Unassembled WGS sequence"/>
</dbReference>
<evidence type="ECO:0000313" key="3">
    <source>
        <dbReference type="Proteomes" id="UP000525432"/>
    </source>
</evidence>
<comment type="caution">
    <text evidence="2">The sequence shown here is derived from an EMBL/GenBank/DDBJ whole genome shotgun (WGS) entry which is preliminary data.</text>
</comment>
<reference evidence="2 3" key="1">
    <citation type="submission" date="2020-07" db="EMBL/GenBank/DDBJ databases">
        <title>Genomes of two Microcystis aeruginosa (Cyanobacteria) strains from Florida (USA) with disparate toxicogenic potential.</title>
        <authorList>
            <person name="Lefler F.W."/>
            <person name="Barbosa M."/>
            <person name="Berthold D.E."/>
            <person name="Laughinghouse H.D. IV."/>
        </authorList>
    </citation>
    <scope>NUCLEOTIDE SEQUENCE [LARGE SCALE GENOMIC DNA]</scope>
    <source>
        <strain evidence="2 3">BLCCF158</strain>
    </source>
</reference>
<protein>
    <submittedName>
        <fullName evidence="2">Uncharacterized protein</fullName>
    </submittedName>
</protein>
<feature type="region of interest" description="Disordered" evidence="1">
    <location>
        <begin position="48"/>
        <end position="67"/>
    </location>
</feature>
<dbReference type="EMBL" id="JACEGC010000099">
    <property type="protein sequence ID" value="MBC1196907.1"/>
    <property type="molecule type" value="Genomic_DNA"/>
</dbReference>
<dbReference type="RefSeq" id="WP_185240554.1">
    <property type="nucleotide sequence ID" value="NZ_JACEGC010000099.1"/>
</dbReference>
<accession>A0A841V7W4</accession>
<proteinExistence type="predicted"/>
<evidence type="ECO:0000256" key="1">
    <source>
        <dbReference type="SAM" id="MobiDB-lite"/>
    </source>
</evidence>
<dbReference type="AlphaFoldDB" id="A0A841V7W4"/>
<name>A0A841V7W4_MICAE</name>
<sequence>MTKRISDKLSEQIDTGVRAAIAEAIERHRRLGESISLLKDGQIVTLTADQIPPKDDKKTTPQVEIAP</sequence>
<gene>
    <name evidence="2" type="ORF">H0901_17035</name>
</gene>